<sequence>MAKTPQSGTTGGNIGGISYRTIGVAVIVVLSVWFVLANTGSVSIRFWIPTLAAPLWIVLVGTFAAGMLTGWWVRTNRR</sequence>
<evidence type="ECO:0000256" key="5">
    <source>
        <dbReference type="SAM" id="Phobius"/>
    </source>
</evidence>
<protein>
    <submittedName>
        <fullName evidence="7">DUF1049 domain-containing protein</fullName>
    </submittedName>
</protein>
<evidence type="ECO:0000256" key="2">
    <source>
        <dbReference type="ARBA" id="ARBA00022692"/>
    </source>
</evidence>
<evidence type="ECO:0000313" key="8">
    <source>
        <dbReference type="Proteomes" id="UP000190037"/>
    </source>
</evidence>
<feature type="domain" description="Lipopolysaccharide assembly protein A" evidence="6">
    <location>
        <begin position="38"/>
        <end position="72"/>
    </location>
</feature>
<dbReference type="Pfam" id="PF06305">
    <property type="entry name" value="LapA_dom"/>
    <property type="match status" value="1"/>
</dbReference>
<keyword evidence="3 5" id="KW-1133">Transmembrane helix</keyword>
<dbReference type="GO" id="GO:0005886">
    <property type="term" value="C:plasma membrane"/>
    <property type="evidence" value="ECO:0007669"/>
    <property type="project" value="InterPro"/>
</dbReference>
<dbReference type="AlphaFoldDB" id="A0A1T3P366"/>
<evidence type="ECO:0000259" key="6">
    <source>
        <dbReference type="Pfam" id="PF06305"/>
    </source>
</evidence>
<gene>
    <name evidence="7" type="ORF">B4N89_23675</name>
</gene>
<dbReference type="OrthoDB" id="3855005at2"/>
<evidence type="ECO:0000256" key="3">
    <source>
        <dbReference type="ARBA" id="ARBA00022989"/>
    </source>
</evidence>
<accession>A0A1T3P366</accession>
<evidence type="ECO:0000313" key="7">
    <source>
        <dbReference type="EMBL" id="OPC83536.1"/>
    </source>
</evidence>
<reference evidence="7 8" key="1">
    <citation type="submission" date="2017-03" db="EMBL/GenBank/DDBJ databases">
        <title>Draft genome sequence of Streptomyces scabrisporus NF3, endophyte isolated from Amphipterygium adstringens.</title>
        <authorList>
            <person name="Vazquez M."/>
            <person name="Ceapa C.D."/>
            <person name="Rodriguez Luna D."/>
            <person name="Sanchez Esquivel S."/>
        </authorList>
    </citation>
    <scope>NUCLEOTIDE SEQUENCE [LARGE SCALE GENOMIC DNA]</scope>
    <source>
        <strain evidence="7 8">NF3</strain>
    </source>
</reference>
<evidence type="ECO:0000256" key="1">
    <source>
        <dbReference type="ARBA" id="ARBA00022475"/>
    </source>
</evidence>
<keyword evidence="8" id="KW-1185">Reference proteome</keyword>
<keyword evidence="1" id="KW-1003">Cell membrane</keyword>
<feature type="transmembrane region" description="Helical" evidence="5">
    <location>
        <begin position="54"/>
        <end position="73"/>
    </location>
</feature>
<proteinExistence type="predicted"/>
<name>A0A1T3P366_9ACTN</name>
<dbReference type="Proteomes" id="UP000190037">
    <property type="component" value="Unassembled WGS sequence"/>
</dbReference>
<keyword evidence="2 5" id="KW-0812">Transmembrane</keyword>
<organism evidence="7 8">
    <name type="scientific">Embleya scabrispora</name>
    <dbReference type="NCBI Taxonomy" id="159449"/>
    <lineage>
        <taxon>Bacteria</taxon>
        <taxon>Bacillati</taxon>
        <taxon>Actinomycetota</taxon>
        <taxon>Actinomycetes</taxon>
        <taxon>Kitasatosporales</taxon>
        <taxon>Streptomycetaceae</taxon>
        <taxon>Embleya</taxon>
    </lineage>
</organism>
<dbReference type="EMBL" id="MWQN01000001">
    <property type="protein sequence ID" value="OPC83536.1"/>
    <property type="molecule type" value="Genomic_DNA"/>
</dbReference>
<comment type="caution">
    <text evidence="7">The sequence shown here is derived from an EMBL/GenBank/DDBJ whole genome shotgun (WGS) entry which is preliminary data.</text>
</comment>
<keyword evidence="4 5" id="KW-0472">Membrane</keyword>
<dbReference type="STRING" id="159449.B4N89_23675"/>
<dbReference type="RefSeq" id="WP_078977820.1">
    <property type="nucleotide sequence ID" value="NZ_MWQN01000001.1"/>
</dbReference>
<feature type="transmembrane region" description="Helical" evidence="5">
    <location>
        <begin position="21"/>
        <end position="48"/>
    </location>
</feature>
<evidence type="ECO:0000256" key="4">
    <source>
        <dbReference type="ARBA" id="ARBA00023136"/>
    </source>
</evidence>
<dbReference type="InterPro" id="IPR010445">
    <property type="entry name" value="LapA_dom"/>
</dbReference>